<evidence type="ECO:0000256" key="2">
    <source>
        <dbReference type="SAM" id="MobiDB-lite"/>
    </source>
</evidence>
<dbReference type="OrthoDB" id="1683831at2759"/>
<reference evidence="3 4" key="1">
    <citation type="submission" date="2019-04" db="EMBL/GenBank/DDBJ databases">
        <title>Annotation for the trematode Fasciola gigantica.</title>
        <authorList>
            <person name="Choi Y.-J."/>
        </authorList>
    </citation>
    <scope>NUCLEOTIDE SEQUENCE [LARGE SCALE GENOMIC DNA]</scope>
    <source>
        <strain evidence="3">Uganda_cow_1</strain>
    </source>
</reference>
<dbReference type="Gene3D" id="1.25.10.10">
    <property type="entry name" value="Leucine-rich Repeat Variant"/>
    <property type="match status" value="2"/>
</dbReference>
<dbReference type="STRING" id="46835.A0A504YUR8"/>
<dbReference type="AlphaFoldDB" id="A0A504YUR8"/>
<dbReference type="PROSITE" id="PS50176">
    <property type="entry name" value="ARM_REPEAT"/>
    <property type="match status" value="2"/>
</dbReference>
<accession>A0A504YUR8</accession>
<feature type="repeat" description="ARM" evidence="1">
    <location>
        <begin position="7"/>
        <end position="49"/>
    </location>
</feature>
<dbReference type="PANTHER" id="PTHR46241">
    <property type="entry name" value="ARMADILLO REPEAT-CONTAINING PROTEIN 4 ARMC4"/>
    <property type="match status" value="1"/>
</dbReference>
<feature type="compositionally biased region" description="Basic and acidic residues" evidence="2">
    <location>
        <begin position="193"/>
        <end position="208"/>
    </location>
</feature>
<evidence type="ECO:0000313" key="3">
    <source>
        <dbReference type="EMBL" id="TPP61578.1"/>
    </source>
</evidence>
<dbReference type="SMART" id="SM00185">
    <property type="entry name" value="ARM"/>
    <property type="match status" value="3"/>
</dbReference>
<dbReference type="PANTHER" id="PTHR46241:SF1">
    <property type="entry name" value="OUTER DYNEIN ARM-DOCKING COMPLEX SUBUNIT 2"/>
    <property type="match status" value="1"/>
</dbReference>
<evidence type="ECO:0000256" key="1">
    <source>
        <dbReference type="PROSITE-ProRule" id="PRU00259"/>
    </source>
</evidence>
<dbReference type="InterPro" id="IPR011989">
    <property type="entry name" value="ARM-like"/>
</dbReference>
<dbReference type="Pfam" id="PF00514">
    <property type="entry name" value="Arm"/>
    <property type="match status" value="1"/>
</dbReference>
<dbReference type="InterPro" id="IPR016024">
    <property type="entry name" value="ARM-type_fold"/>
</dbReference>
<organism evidence="3 4">
    <name type="scientific">Fasciola gigantica</name>
    <name type="common">Giant liver fluke</name>
    <dbReference type="NCBI Taxonomy" id="46835"/>
    <lineage>
        <taxon>Eukaryota</taxon>
        <taxon>Metazoa</taxon>
        <taxon>Spiralia</taxon>
        <taxon>Lophotrochozoa</taxon>
        <taxon>Platyhelminthes</taxon>
        <taxon>Trematoda</taxon>
        <taxon>Digenea</taxon>
        <taxon>Plagiorchiida</taxon>
        <taxon>Echinostomata</taxon>
        <taxon>Echinostomatoidea</taxon>
        <taxon>Fasciolidae</taxon>
        <taxon>Fasciola</taxon>
    </lineage>
</organism>
<dbReference type="EMBL" id="SUNJ01007994">
    <property type="protein sequence ID" value="TPP61578.1"/>
    <property type="molecule type" value="Genomic_DNA"/>
</dbReference>
<gene>
    <name evidence="3" type="ORF">FGIG_06332</name>
</gene>
<feature type="compositionally biased region" description="Basic residues" evidence="2">
    <location>
        <begin position="172"/>
        <end position="186"/>
    </location>
</feature>
<proteinExistence type="predicted"/>
<protein>
    <submittedName>
        <fullName evidence="3">Armadillo repeat-containing protein 4</fullName>
    </submittedName>
</protein>
<dbReference type="SUPFAM" id="SSF48371">
    <property type="entry name" value="ARM repeat"/>
    <property type="match status" value="1"/>
</dbReference>
<evidence type="ECO:0000313" key="4">
    <source>
        <dbReference type="Proteomes" id="UP000316759"/>
    </source>
</evidence>
<feature type="compositionally biased region" description="Polar residues" evidence="2">
    <location>
        <begin position="244"/>
        <end position="258"/>
    </location>
</feature>
<feature type="compositionally biased region" description="Acidic residues" evidence="2">
    <location>
        <begin position="259"/>
        <end position="269"/>
    </location>
</feature>
<comment type="caution">
    <text evidence="3">The sequence shown here is derived from an EMBL/GenBank/DDBJ whole genome shotgun (WGS) entry which is preliminary data.</text>
</comment>
<sequence>MVRSFVGGLELIVSLLKSNDLDVLAAVCAAVSKIAVDEENLAVITDHGVVPLLSRLTCTKSDRLRCPLTDAIARCCSWGTNRIDFGRAGAVAPLVNYLHSPDINVHRSTARALFQLSRDPKNCVVMHEAGAVKLLLKMVGSADPELQNAAAGCISNIRRLSLANEKAQLMKLHSHKTVQRQTKARAAKATAGRKPDSEGKPAEQKENAPDLANENTSKELPESNLASPQPGETEGPELMPSEVQGETTDLSPTGLTSDEVQDNAEAGEE</sequence>
<feature type="region of interest" description="Disordered" evidence="2">
    <location>
        <begin position="172"/>
        <end position="269"/>
    </location>
</feature>
<feature type="repeat" description="ARM" evidence="1">
    <location>
        <begin position="89"/>
        <end position="131"/>
    </location>
</feature>
<keyword evidence="4" id="KW-1185">Reference proteome</keyword>
<dbReference type="InterPro" id="IPR000225">
    <property type="entry name" value="Armadillo"/>
</dbReference>
<name>A0A504YUR8_FASGI</name>
<dbReference type="Proteomes" id="UP000316759">
    <property type="component" value="Unassembled WGS sequence"/>
</dbReference>